<gene>
    <name evidence="2" type="primary">sepF</name>
    <name evidence="3" type="ORF">KQI20_05235</name>
</gene>
<dbReference type="Proteomes" id="UP001196301">
    <property type="component" value="Unassembled WGS sequence"/>
</dbReference>
<dbReference type="InterPro" id="IPR007561">
    <property type="entry name" value="Cell_div_SepF/SepF-rel"/>
</dbReference>
<reference evidence="3 4" key="1">
    <citation type="submission" date="2021-06" db="EMBL/GenBank/DDBJ databases">
        <authorList>
            <person name="Sun Q."/>
            <person name="Li D."/>
        </authorList>
    </citation>
    <scope>NUCLEOTIDE SEQUENCE [LARGE SCALE GENOMIC DNA]</scope>
    <source>
        <strain evidence="3 4">N19</strain>
    </source>
</reference>
<comment type="caution">
    <text evidence="3">The sequence shown here is derived from an EMBL/GenBank/DDBJ whole genome shotgun (WGS) entry which is preliminary data.</text>
</comment>
<keyword evidence="2" id="KW-0963">Cytoplasm</keyword>
<evidence type="ECO:0000313" key="3">
    <source>
        <dbReference type="EMBL" id="MBU5335836.1"/>
    </source>
</evidence>
<dbReference type="PANTHER" id="PTHR35798:SF1">
    <property type="entry name" value="CELL DIVISION PROTEIN SEPF"/>
    <property type="match status" value="1"/>
</dbReference>
<keyword evidence="2 3" id="KW-0132">Cell division</keyword>
<dbReference type="InterPro" id="IPR023052">
    <property type="entry name" value="Cell_div_SepF"/>
</dbReference>
<comment type="subcellular location">
    <subcellularLocation>
        <location evidence="2">Cytoplasm</location>
    </subcellularLocation>
    <text evidence="2">Localizes to the division site, in a FtsZ-dependent manner.</text>
</comment>
<dbReference type="Pfam" id="PF04472">
    <property type="entry name" value="SepF"/>
    <property type="match status" value="1"/>
</dbReference>
<comment type="function">
    <text evidence="1 2">Cell division protein that is part of the divisome complex and is recruited early to the Z-ring. Probably stimulates Z-ring formation, perhaps through the cross-linking of FtsZ protofilaments. Its function overlaps with FtsA.</text>
</comment>
<keyword evidence="2" id="KW-0717">Septation</keyword>
<accession>A0ABS6DX56</accession>
<dbReference type="RefSeq" id="WP_216568975.1">
    <property type="nucleotide sequence ID" value="NZ_JAHLOQ010000010.1"/>
</dbReference>
<sequence length="158" mass="17833">MANGIISRFKNWMTEDDEYYDDDEIETDVEENEEDMVGGNDIGSIRTTKSSATSKIVNLHTASSMKVVIVEPKKYEDVTVIADHLKQKRTVIVNLEGLAQDVDTRKAIFYFMSGAVYVLDGTIQKVSKAIFILAPSNVDIDANMKKELESKAFFPWQK</sequence>
<organism evidence="3 4">
    <name type="scientific">Intestinibacter bartlettii</name>
    <dbReference type="NCBI Taxonomy" id="261299"/>
    <lineage>
        <taxon>Bacteria</taxon>
        <taxon>Bacillati</taxon>
        <taxon>Bacillota</taxon>
        <taxon>Clostridia</taxon>
        <taxon>Peptostreptococcales</taxon>
        <taxon>Peptostreptococcaceae</taxon>
        <taxon>Intestinibacter</taxon>
    </lineage>
</organism>
<comment type="subunit">
    <text evidence="2">Homodimer. Interacts with FtsZ.</text>
</comment>
<keyword evidence="4" id="KW-1185">Reference proteome</keyword>
<comment type="similarity">
    <text evidence="2">Belongs to the SepF family.</text>
</comment>
<dbReference type="HAMAP" id="MF_01197">
    <property type="entry name" value="SepF"/>
    <property type="match status" value="1"/>
</dbReference>
<dbReference type="PANTHER" id="PTHR35798">
    <property type="entry name" value="CELL DIVISION PROTEIN SEPF"/>
    <property type="match status" value="1"/>
</dbReference>
<dbReference type="EMBL" id="JAHLOQ010000010">
    <property type="protein sequence ID" value="MBU5335836.1"/>
    <property type="molecule type" value="Genomic_DNA"/>
</dbReference>
<dbReference type="GO" id="GO:0051301">
    <property type="term" value="P:cell division"/>
    <property type="evidence" value="ECO:0007669"/>
    <property type="project" value="UniProtKB-KW"/>
</dbReference>
<keyword evidence="2" id="KW-0131">Cell cycle</keyword>
<proteinExistence type="inferred from homology"/>
<protein>
    <recommendedName>
        <fullName evidence="2">Cell division protein SepF</fullName>
    </recommendedName>
</protein>
<evidence type="ECO:0000256" key="1">
    <source>
        <dbReference type="ARBA" id="ARBA00044936"/>
    </source>
</evidence>
<evidence type="ECO:0000313" key="4">
    <source>
        <dbReference type="Proteomes" id="UP001196301"/>
    </source>
</evidence>
<evidence type="ECO:0000256" key="2">
    <source>
        <dbReference type="HAMAP-Rule" id="MF_01197"/>
    </source>
</evidence>
<name>A0ABS6DX56_9FIRM</name>